<proteinExistence type="predicted"/>
<feature type="domain" description="Reverse transcriptase zinc-binding" evidence="2">
    <location>
        <begin position="62"/>
        <end position="147"/>
    </location>
</feature>
<dbReference type="InterPro" id="IPR012337">
    <property type="entry name" value="RNaseH-like_sf"/>
</dbReference>
<organism evidence="3 4">
    <name type="scientific">Senna tora</name>
    <dbReference type="NCBI Taxonomy" id="362788"/>
    <lineage>
        <taxon>Eukaryota</taxon>
        <taxon>Viridiplantae</taxon>
        <taxon>Streptophyta</taxon>
        <taxon>Embryophyta</taxon>
        <taxon>Tracheophyta</taxon>
        <taxon>Spermatophyta</taxon>
        <taxon>Magnoliopsida</taxon>
        <taxon>eudicotyledons</taxon>
        <taxon>Gunneridae</taxon>
        <taxon>Pentapetalae</taxon>
        <taxon>rosids</taxon>
        <taxon>fabids</taxon>
        <taxon>Fabales</taxon>
        <taxon>Fabaceae</taxon>
        <taxon>Caesalpinioideae</taxon>
        <taxon>Cassia clade</taxon>
        <taxon>Senna</taxon>
    </lineage>
</organism>
<protein>
    <submittedName>
        <fullName evidence="3">Putative ribonuclease H protein</fullName>
    </submittedName>
</protein>
<dbReference type="InterPro" id="IPR052929">
    <property type="entry name" value="RNase_H-like_EbsB-rel"/>
</dbReference>
<dbReference type="GO" id="GO:0004523">
    <property type="term" value="F:RNA-DNA hybrid ribonuclease activity"/>
    <property type="evidence" value="ECO:0007669"/>
    <property type="project" value="InterPro"/>
</dbReference>
<name>A0A834SVX0_9FABA</name>
<dbReference type="OrthoDB" id="1430869at2759"/>
<sequence length="404" mass="46492">MEKYLEGQRSVEKRPCEKNRRWFYNNIFKSPWIKSVENFTIRYSNQSLNVNATVDELILPEIKTAYKAAHQSYSSSNRWVAYKGVWNMNVPPKIRNFIWRAYRNILPTCIVLRNRGIDIDNKCCMCNSEEETIRHALYGCSVLQDFWRNRGLRFEDVGGNGISFIDWFQGQLRSLNNREVETYCILASKIWQRRNFVVHGSAPYSLSRIWDDKQRMIETLKEGDEAIPIILNRTDSPTTGWQAPSSWFVFKLNVDASLRLNERGRIGCVIRDNNGRCIATMTKKIQGVVDVVQLEALAVYEGMCLAKSLMCTDIQVEGDAKQVMDLLKGGGLNRSYLGQIIEDILALKLNFKSVSFNWVARSPNLVAHTLAFSDFSFPINSLDSYVWLEDFPSIICNALRSDIS</sequence>
<keyword evidence="4" id="KW-1185">Reference proteome</keyword>
<dbReference type="GO" id="GO:0003676">
    <property type="term" value="F:nucleic acid binding"/>
    <property type="evidence" value="ECO:0007669"/>
    <property type="project" value="InterPro"/>
</dbReference>
<dbReference type="InterPro" id="IPR036397">
    <property type="entry name" value="RNaseH_sf"/>
</dbReference>
<dbReference type="Pfam" id="PF13966">
    <property type="entry name" value="zf-RVT"/>
    <property type="match status" value="1"/>
</dbReference>
<comment type="caution">
    <text evidence="3">The sequence shown here is derived from an EMBL/GenBank/DDBJ whole genome shotgun (WGS) entry which is preliminary data.</text>
</comment>
<dbReference type="InterPro" id="IPR002156">
    <property type="entry name" value="RNaseH_domain"/>
</dbReference>
<dbReference type="EMBL" id="JAAIUW010000011">
    <property type="protein sequence ID" value="KAF7810508.1"/>
    <property type="molecule type" value="Genomic_DNA"/>
</dbReference>
<feature type="domain" description="RNase H type-1" evidence="1">
    <location>
        <begin position="253"/>
        <end position="371"/>
    </location>
</feature>
<gene>
    <name evidence="3" type="ORF">G2W53_037251</name>
</gene>
<dbReference type="Proteomes" id="UP000634136">
    <property type="component" value="Unassembled WGS sequence"/>
</dbReference>
<evidence type="ECO:0000313" key="4">
    <source>
        <dbReference type="Proteomes" id="UP000634136"/>
    </source>
</evidence>
<dbReference type="CDD" id="cd06222">
    <property type="entry name" value="RNase_H_like"/>
    <property type="match status" value="1"/>
</dbReference>
<dbReference type="Gene3D" id="3.30.420.10">
    <property type="entry name" value="Ribonuclease H-like superfamily/Ribonuclease H"/>
    <property type="match status" value="1"/>
</dbReference>
<evidence type="ECO:0000313" key="3">
    <source>
        <dbReference type="EMBL" id="KAF7810508.1"/>
    </source>
</evidence>
<dbReference type="AlphaFoldDB" id="A0A834SVX0"/>
<evidence type="ECO:0000259" key="2">
    <source>
        <dbReference type="Pfam" id="PF13966"/>
    </source>
</evidence>
<dbReference type="SUPFAM" id="SSF53098">
    <property type="entry name" value="Ribonuclease H-like"/>
    <property type="match status" value="1"/>
</dbReference>
<dbReference type="InterPro" id="IPR044730">
    <property type="entry name" value="RNase_H-like_dom_plant"/>
</dbReference>
<evidence type="ECO:0000259" key="1">
    <source>
        <dbReference type="Pfam" id="PF13456"/>
    </source>
</evidence>
<accession>A0A834SVX0</accession>
<reference evidence="3" key="1">
    <citation type="submission" date="2020-09" db="EMBL/GenBank/DDBJ databases">
        <title>Genome-Enabled Discovery of Anthraquinone Biosynthesis in Senna tora.</title>
        <authorList>
            <person name="Kang S.-H."/>
            <person name="Pandey R.P."/>
            <person name="Lee C.-M."/>
            <person name="Sim J.-S."/>
            <person name="Jeong J.-T."/>
            <person name="Choi B.-S."/>
            <person name="Jung M."/>
            <person name="Ginzburg D."/>
            <person name="Zhao K."/>
            <person name="Won S.Y."/>
            <person name="Oh T.-J."/>
            <person name="Yu Y."/>
            <person name="Kim N.-H."/>
            <person name="Lee O.R."/>
            <person name="Lee T.-H."/>
            <person name="Bashyal P."/>
            <person name="Kim T.-S."/>
            <person name="Lee W.-H."/>
            <person name="Kawkins C."/>
            <person name="Kim C.-K."/>
            <person name="Kim J.S."/>
            <person name="Ahn B.O."/>
            <person name="Rhee S.Y."/>
            <person name="Sohng J.K."/>
        </authorList>
    </citation>
    <scope>NUCLEOTIDE SEQUENCE</scope>
    <source>
        <tissue evidence="3">Leaf</tissue>
    </source>
</reference>
<dbReference type="InterPro" id="IPR026960">
    <property type="entry name" value="RVT-Znf"/>
</dbReference>
<dbReference type="PANTHER" id="PTHR47074:SF48">
    <property type="entry name" value="POLYNUCLEOTIDYL TRANSFERASE, RIBONUCLEASE H-LIKE SUPERFAMILY PROTEIN"/>
    <property type="match status" value="1"/>
</dbReference>
<dbReference type="PANTHER" id="PTHR47074">
    <property type="entry name" value="BNAC02G40300D PROTEIN"/>
    <property type="match status" value="1"/>
</dbReference>
<dbReference type="Pfam" id="PF13456">
    <property type="entry name" value="RVT_3"/>
    <property type="match status" value="1"/>
</dbReference>